<dbReference type="PROSITE" id="PS50011">
    <property type="entry name" value="PROTEIN_KINASE_DOM"/>
    <property type="match status" value="1"/>
</dbReference>
<keyword evidence="6" id="KW-1133">Transmembrane helix</keyword>
<dbReference type="SUPFAM" id="SSF56112">
    <property type="entry name" value="Protein kinase-like (PK-like)"/>
    <property type="match status" value="1"/>
</dbReference>
<name>A0A6A6LYY0_HEVBR</name>
<keyword evidence="6" id="KW-0812">Transmembrane</keyword>
<dbReference type="Proteomes" id="UP000467840">
    <property type="component" value="Chromosome 9"/>
</dbReference>
<dbReference type="InterPro" id="IPR050494">
    <property type="entry name" value="Ser_Thr_dual-spec_kinase"/>
</dbReference>
<keyword evidence="4" id="KW-0418">Kinase</keyword>
<evidence type="ECO:0000256" key="4">
    <source>
        <dbReference type="ARBA" id="ARBA00022777"/>
    </source>
</evidence>
<dbReference type="GO" id="GO:0004674">
    <property type="term" value="F:protein serine/threonine kinase activity"/>
    <property type="evidence" value="ECO:0007669"/>
    <property type="project" value="UniProtKB-KW"/>
</dbReference>
<evidence type="ECO:0000313" key="8">
    <source>
        <dbReference type="EMBL" id="KAF2306641.1"/>
    </source>
</evidence>
<dbReference type="InterPro" id="IPR011009">
    <property type="entry name" value="Kinase-like_dom_sf"/>
</dbReference>
<keyword evidence="5" id="KW-0067">ATP-binding</keyword>
<keyword evidence="1" id="KW-0723">Serine/threonine-protein kinase</keyword>
<dbReference type="PANTHER" id="PTHR24058">
    <property type="entry name" value="DUAL SPECIFICITY PROTEIN KINASE"/>
    <property type="match status" value="1"/>
</dbReference>
<reference evidence="8 9" key="1">
    <citation type="journal article" date="2020" name="Mol. Plant">
        <title>The Chromosome-Based Rubber Tree Genome Provides New Insights into Spurge Genome Evolution and Rubber Biosynthesis.</title>
        <authorList>
            <person name="Liu J."/>
            <person name="Shi C."/>
            <person name="Shi C.C."/>
            <person name="Li W."/>
            <person name="Zhang Q.J."/>
            <person name="Zhang Y."/>
            <person name="Li K."/>
            <person name="Lu H.F."/>
            <person name="Shi C."/>
            <person name="Zhu S.T."/>
            <person name="Xiao Z.Y."/>
            <person name="Nan H."/>
            <person name="Yue Y."/>
            <person name="Zhu X.G."/>
            <person name="Wu Y."/>
            <person name="Hong X.N."/>
            <person name="Fan G.Y."/>
            <person name="Tong Y."/>
            <person name="Zhang D."/>
            <person name="Mao C.L."/>
            <person name="Liu Y.L."/>
            <person name="Hao S.J."/>
            <person name="Liu W.Q."/>
            <person name="Lv M.Q."/>
            <person name="Zhang H.B."/>
            <person name="Liu Y."/>
            <person name="Hu-Tang G.R."/>
            <person name="Wang J.P."/>
            <person name="Wang J.H."/>
            <person name="Sun Y.H."/>
            <person name="Ni S.B."/>
            <person name="Chen W.B."/>
            <person name="Zhang X.C."/>
            <person name="Jiao Y.N."/>
            <person name="Eichler E.E."/>
            <person name="Li G.H."/>
            <person name="Liu X."/>
            <person name="Gao L.Z."/>
        </authorList>
    </citation>
    <scope>NUCLEOTIDE SEQUENCE [LARGE SCALE GENOMIC DNA]</scope>
    <source>
        <strain evidence="9">cv. GT1</strain>
        <tissue evidence="8">Leaf</tissue>
    </source>
</reference>
<organism evidence="8 9">
    <name type="scientific">Hevea brasiliensis</name>
    <name type="common">Para rubber tree</name>
    <name type="synonym">Siphonia brasiliensis</name>
    <dbReference type="NCBI Taxonomy" id="3981"/>
    <lineage>
        <taxon>Eukaryota</taxon>
        <taxon>Viridiplantae</taxon>
        <taxon>Streptophyta</taxon>
        <taxon>Embryophyta</taxon>
        <taxon>Tracheophyta</taxon>
        <taxon>Spermatophyta</taxon>
        <taxon>Magnoliopsida</taxon>
        <taxon>eudicotyledons</taxon>
        <taxon>Gunneridae</taxon>
        <taxon>Pentapetalae</taxon>
        <taxon>rosids</taxon>
        <taxon>fabids</taxon>
        <taxon>Malpighiales</taxon>
        <taxon>Euphorbiaceae</taxon>
        <taxon>Crotonoideae</taxon>
        <taxon>Micrandreae</taxon>
        <taxon>Hevea</taxon>
    </lineage>
</organism>
<dbReference type="InterPro" id="IPR057670">
    <property type="entry name" value="SH3_retrovirus"/>
</dbReference>
<keyword evidence="9" id="KW-1185">Reference proteome</keyword>
<proteinExistence type="predicted"/>
<keyword evidence="3" id="KW-0547">Nucleotide-binding</keyword>
<comment type="caution">
    <text evidence="8">The sequence shown here is derived from an EMBL/GenBank/DDBJ whole genome shotgun (WGS) entry which is preliminary data.</text>
</comment>
<dbReference type="SMART" id="SM00220">
    <property type="entry name" value="S_TKc"/>
    <property type="match status" value="1"/>
</dbReference>
<feature type="transmembrane region" description="Helical" evidence="6">
    <location>
        <begin position="446"/>
        <end position="467"/>
    </location>
</feature>
<evidence type="ECO:0000256" key="2">
    <source>
        <dbReference type="ARBA" id="ARBA00022679"/>
    </source>
</evidence>
<evidence type="ECO:0000313" key="9">
    <source>
        <dbReference type="Proteomes" id="UP000467840"/>
    </source>
</evidence>
<evidence type="ECO:0000256" key="6">
    <source>
        <dbReference type="SAM" id="Phobius"/>
    </source>
</evidence>
<dbReference type="Pfam" id="PF25597">
    <property type="entry name" value="SH3_retrovirus"/>
    <property type="match status" value="1"/>
</dbReference>
<evidence type="ECO:0000256" key="5">
    <source>
        <dbReference type="ARBA" id="ARBA00022840"/>
    </source>
</evidence>
<feature type="domain" description="Protein kinase" evidence="7">
    <location>
        <begin position="21"/>
        <end position="396"/>
    </location>
</feature>
<dbReference type="EMBL" id="JAAGAX010000008">
    <property type="protein sequence ID" value="KAF2306641.1"/>
    <property type="molecule type" value="Genomic_DNA"/>
</dbReference>
<accession>A0A6A6LYY0</accession>
<sequence>MPSKVLNFKTPLQVLSTHVSLRSVLMLPHRVFGCVAFVHLQKNQRTKLDPCAIRCVFLGYGLHKKGYRCFDPIINRTYTSMDVTFLEFESFFQNRISNSTLQGESTVEEPSWFQGVETCWFPGGFGIGEIDIRKWSRVQFLNQAEGINVTRGGKCKAIYGRAGEERKRGRHMWTGPKCSNLIVAGDVSSSSSSVVEGQDTALLVGAWISGAYVDRLQVELTNLVLYFYDVGKELVNEAKNVLKLCDFGNAMFSGKNEITPYLVSRFYRAPKVILGLPYDHPMDMWSVGCCLYELYTGKVLFPGPTNNDMLRLHMELKGSFPKNMLKKGAFVDQHFDQDLHFMLQRRILLLKGVIGVEIDNGEIALENEKLGDVLDREESDSRDNDEQLTSGKHATLITLQYDNEVNVTPPLTPVPKGSPPTENIHEHGEVSFYFGIYYCYVVKPEVFACSTVSALASVILGILYYLAFNSSNSVYGPWATLLYLIRVA</sequence>
<keyword evidence="2" id="KW-0808">Transferase</keyword>
<dbReference type="PANTHER" id="PTHR24058:SF103">
    <property type="entry name" value="SERINE_THREONINE-PROTEIN KINASE PRP4 HOMOLOG"/>
    <property type="match status" value="1"/>
</dbReference>
<dbReference type="GO" id="GO:0005524">
    <property type="term" value="F:ATP binding"/>
    <property type="evidence" value="ECO:0007669"/>
    <property type="project" value="UniProtKB-KW"/>
</dbReference>
<dbReference type="Gene3D" id="1.10.510.10">
    <property type="entry name" value="Transferase(Phosphotransferase) domain 1"/>
    <property type="match status" value="1"/>
</dbReference>
<dbReference type="Pfam" id="PF00069">
    <property type="entry name" value="Pkinase"/>
    <property type="match status" value="1"/>
</dbReference>
<dbReference type="InterPro" id="IPR000719">
    <property type="entry name" value="Prot_kinase_dom"/>
</dbReference>
<dbReference type="AlphaFoldDB" id="A0A6A6LYY0"/>
<evidence type="ECO:0000256" key="1">
    <source>
        <dbReference type="ARBA" id="ARBA00022527"/>
    </source>
</evidence>
<protein>
    <recommendedName>
        <fullName evidence="7">Protein kinase domain-containing protein</fullName>
    </recommendedName>
</protein>
<evidence type="ECO:0000256" key="3">
    <source>
        <dbReference type="ARBA" id="ARBA00022741"/>
    </source>
</evidence>
<gene>
    <name evidence="8" type="ORF">GH714_020006</name>
</gene>
<evidence type="ECO:0000259" key="7">
    <source>
        <dbReference type="PROSITE" id="PS50011"/>
    </source>
</evidence>
<keyword evidence="6" id="KW-0472">Membrane</keyword>